<evidence type="ECO:0000313" key="5">
    <source>
        <dbReference type="EMBL" id="HGU41741.1"/>
    </source>
</evidence>
<evidence type="ECO:0000256" key="1">
    <source>
        <dbReference type="ARBA" id="ARBA00007637"/>
    </source>
</evidence>
<sequence>MSKILVTGGAGFIGSHLTDKLVELGHEVVVIDNLSTGKRENVNPKAKFYEMDIYDGEAINKLFAEEKFEYVFHLAAQASVAVSVKDPVKDANVNIIGSLNLIKASIENSVKKFIFSSTGGAIYGEEVKVFPTPESVFPQPMSPYGIAKFSVENYLRFFSKEFGLKYTVLRYGNVYGPRQDPYGEAGVVAIFTSRMLKGEDCIIFGDGEYVRDYVYVEDVVDANIRAMERGDSLVINIGTATGTTTNELFKILKKLTGYKRDPIYGPHRKGDIRKSVLCYNRAWIELKWEPRYTLEEGLRKTVEWFKRNTQA</sequence>
<dbReference type="Pfam" id="PF01370">
    <property type="entry name" value="Epimerase"/>
    <property type="match status" value="1"/>
</dbReference>
<dbReference type="EMBL" id="CP011393">
    <property type="protein sequence ID" value="ANE41346.1"/>
    <property type="molecule type" value="Genomic_DNA"/>
</dbReference>
<gene>
    <name evidence="5" type="ORF">ENT72_02300</name>
    <name evidence="4" type="ORF">ENU12_03080</name>
    <name evidence="3" type="ORF">JM64_04655</name>
</gene>
<evidence type="ECO:0000313" key="6">
    <source>
        <dbReference type="Proteomes" id="UP000077096"/>
    </source>
</evidence>
<dbReference type="Proteomes" id="UP000077096">
    <property type="component" value="Chromosome"/>
</dbReference>
<dbReference type="PATRIC" id="fig|93466.3.peg.992"/>
<dbReference type="AlphaFoldDB" id="A0A172T312"/>
<dbReference type="Gene3D" id="3.40.50.720">
    <property type="entry name" value="NAD(P)-binding Rossmann-like Domain"/>
    <property type="match status" value="1"/>
</dbReference>
<dbReference type="OrthoDB" id="9811743at2"/>
<protein>
    <submittedName>
        <fullName evidence="4">SDR family oxidoreductase</fullName>
    </submittedName>
    <submittedName>
        <fullName evidence="3">UDP-glucose 4-epimerase</fullName>
    </submittedName>
</protein>
<dbReference type="SUPFAM" id="SSF51735">
    <property type="entry name" value="NAD(P)-binding Rossmann-fold domains"/>
    <property type="match status" value="1"/>
</dbReference>
<reference evidence="3 6" key="1">
    <citation type="submission" date="2014-08" db="EMBL/GenBank/DDBJ databases">
        <title>Fervidobacterium pennivorans DYC genome.</title>
        <authorList>
            <person name="Wushke S."/>
        </authorList>
    </citation>
    <scope>NUCLEOTIDE SEQUENCE [LARGE SCALE GENOMIC DNA]</scope>
    <source>
        <strain evidence="3 6">DYC</strain>
    </source>
</reference>
<organism evidence="3 6">
    <name type="scientific">Fervidobacterium pennivorans</name>
    <dbReference type="NCBI Taxonomy" id="93466"/>
    <lineage>
        <taxon>Bacteria</taxon>
        <taxon>Thermotogati</taxon>
        <taxon>Thermotogota</taxon>
        <taxon>Thermotogae</taxon>
        <taxon>Thermotogales</taxon>
        <taxon>Fervidobacteriaceae</taxon>
        <taxon>Fervidobacterium</taxon>
    </lineage>
</organism>
<dbReference type="KEGG" id="fng:JM64_04655"/>
<feature type="domain" description="NAD-dependent epimerase/dehydratase" evidence="2">
    <location>
        <begin position="4"/>
        <end position="238"/>
    </location>
</feature>
<dbReference type="PANTHER" id="PTHR43000">
    <property type="entry name" value="DTDP-D-GLUCOSE 4,6-DEHYDRATASE-RELATED"/>
    <property type="match status" value="1"/>
</dbReference>
<dbReference type="EMBL" id="DTBH01000067">
    <property type="protein sequence ID" value="HGQ76899.1"/>
    <property type="molecule type" value="Genomic_DNA"/>
</dbReference>
<accession>A0A172T312</accession>
<name>A0A172T312_FERPE</name>
<dbReference type="EMBL" id="DSZT01000068">
    <property type="protein sequence ID" value="HGU41741.1"/>
    <property type="molecule type" value="Genomic_DNA"/>
</dbReference>
<dbReference type="Gene3D" id="3.90.25.10">
    <property type="entry name" value="UDP-galactose 4-epimerase, domain 1"/>
    <property type="match status" value="1"/>
</dbReference>
<dbReference type="CDD" id="cd05256">
    <property type="entry name" value="UDP_AE_SDR_e"/>
    <property type="match status" value="1"/>
</dbReference>
<proteinExistence type="inferred from homology"/>
<dbReference type="InterPro" id="IPR001509">
    <property type="entry name" value="Epimerase_deHydtase"/>
</dbReference>
<comment type="similarity">
    <text evidence="1">Belongs to the NAD(P)-dependent epimerase/dehydratase family.</text>
</comment>
<evidence type="ECO:0000313" key="3">
    <source>
        <dbReference type="EMBL" id="ANE41346.1"/>
    </source>
</evidence>
<reference evidence="4" key="2">
    <citation type="journal article" date="2020" name="mSystems">
        <title>Genome- and Community-Level Interaction Insights into Carbon Utilization and Element Cycling Functions of Hydrothermarchaeota in Hydrothermal Sediment.</title>
        <authorList>
            <person name="Zhou Z."/>
            <person name="Liu Y."/>
            <person name="Xu W."/>
            <person name="Pan J."/>
            <person name="Luo Z.H."/>
            <person name="Li M."/>
        </authorList>
    </citation>
    <scope>NUCLEOTIDE SEQUENCE [LARGE SCALE GENOMIC DNA]</scope>
    <source>
        <strain evidence="5">SpSt-604</strain>
        <strain evidence="4">SpSt-640</strain>
    </source>
</reference>
<evidence type="ECO:0000313" key="4">
    <source>
        <dbReference type="EMBL" id="HGQ76899.1"/>
    </source>
</evidence>
<dbReference type="InterPro" id="IPR036291">
    <property type="entry name" value="NAD(P)-bd_dom_sf"/>
</dbReference>
<evidence type="ECO:0000259" key="2">
    <source>
        <dbReference type="Pfam" id="PF01370"/>
    </source>
</evidence>